<dbReference type="InterPro" id="IPR057727">
    <property type="entry name" value="WCX_dom"/>
</dbReference>
<dbReference type="OrthoDB" id="9772503at2"/>
<dbReference type="Pfam" id="PF13280">
    <property type="entry name" value="WYL"/>
    <property type="match status" value="1"/>
</dbReference>
<evidence type="ECO:0000259" key="2">
    <source>
        <dbReference type="Pfam" id="PF25583"/>
    </source>
</evidence>
<gene>
    <name evidence="3" type="ORF">SAMN04487861_10598</name>
</gene>
<evidence type="ECO:0000313" key="3">
    <source>
        <dbReference type="EMBL" id="SFH81878.1"/>
    </source>
</evidence>
<dbReference type="RefSeq" id="WP_075442538.1">
    <property type="nucleotide sequence ID" value="NZ_FOQK01000005.1"/>
</dbReference>
<dbReference type="GO" id="GO:0003677">
    <property type="term" value="F:DNA binding"/>
    <property type="evidence" value="ECO:0007669"/>
    <property type="project" value="UniProtKB-KW"/>
</dbReference>
<dbReference type="AlphaFoldDB" id="A0A1I3D5L4"/>
<dbReference type="EMBL" id="FOQK01000005">
    <property type="protein sequence ID" value="SFH81878.1"/>
    <property type="molecule type" value="Genomic_DNA"/>
</dbReference>
<evidence type="ECO:0000259" key="1">
    <source>
        <dbReference type="Pfam" id="PF13280"/>
    </source>
</evidence>
<proteinExistence type="predicted"/>
<sequence length="343" mass="39878">MEKPFSPGNKRMLGIQILDILSRYSSKKSPLTHKQIIDKLNSQHLVTCTRSTLAAHITNFQTDEFQNIFGCIVKCDKLGKGYYLEQEFSDGELKLLIDSVMSIRSLPENDAKVLIGKLLRHGSQSFQLRTKSYTSADMRGLPNSPNQEVLASIAVITDAINNNHKVSFIYNDIALDSNKELVLHPRSKERYLVNPYRIMLYSGRLYLLCNTDPHENLSTYRIDKMSLVREEASGIKTWRDIDKAYNPPKTMLESLHMFSSDIIDIEFWIEEDCLKDVVDWFGWGYFKIDDKKDTRLLIRLKCNETAMSFWALSFGEYIEITKPKELRFRIRELAQEIYKKHKI</sequence>
<feature type="domain" description="WCX" evidence="2">
    <location>
        <begin position="265"/>
        <end position="337"/>
    </location>
</feature>
<feature type="domain" description="WYL" evidence="1">
    <location>
        <begin position="153"/>
        <end position="228"/>
    </location>
</feature>
<dbReference type="InterPro" id="IPR026881">
    <property type="entry name" value="WYL_dom"/>
</dbReference>
<protein>
    <submittedName>
        <fullName evidence="3">Predicted DNA-binding transcriptional regulator YafY, contains an HTH and WYL domains</fullName>
    </submittedName>
</protein>
<dbReference type="Proteomes" id="UP000183639">
    <property type="component" value="Unassembled WGS sequence"/>
</dbReference>
<name>A0A1I3D5L4_SELRU</name>
<reference evidence="3 4" key="1">
    <citation type="submission" date="2016-10" db="EMBL/GenBank/DDBJ databases">
        <authorList>
            <person name="de Groot N.N."/>
        </authorList>
    </citation>
    <scope>NUCLEOTIDE SEQUENCE [LARGE SCALE GENOMIC DNA]</scope>
    <source>
        <strain evidence="3 4">Z108</strain>
    </source>
</reference>
<evidence type="ECO:0000313" key="4">
    <source>
        <dbReference type="Proteomes" id="UP000183639"/>
    </source>
</evidence>
<dbReference type="PROSITE" id="PS52050">
    <property type="entry name" value="WYL"/>
    <property type="match status" value="1"/>
</dbReference>
<dbReference type="Pfam" id="PF25583">
    <property type="entry name" value="WCX"/>
    <property type="match status" value="1"/>
</dbReference>
<keyword evidence="3" id="KW-0238">DNA-binding</keyword>
<accession>A0A1I3D5L4</accession>
<organism evidence="3 4">
    <name type="scientific">Selenomonas ruminantium</name>
    <dbReference type="NCBI Taxonomy" id="971"/>
    <lineage>
        <taxon>Bacteria</taxon>
        <taxon>Bacillati</taxon>
        <taxon>Bacillota</taxon>
        <taxon>Negativicutes</taxon>
        <taxon>Selenomonadales</taxon>
        <taxon>Selenomonadaceae</taxon>
        <taxon>Selenomonas</taxon>
    </lineage>
</organism>